<dbReference type="EMBL" id="FOBW01000011">
    <property type="protein sequence ID" value="SEN32346.1"/>
    <property type="molecule type" value="Genomic_DNA"/>
</dbReference>
<evidence type="ECO:0000313" key="2">
    <source>
        <dbReference type="EMBL" id="SEN32346.1"/>
    </source>
</evidence>
<dbReference type="OrthoDB" id="9761531at2"/>
<evidence type="ECO:0000313" key="3">
    <source>
        <dbReference type="Proteomes" id="UP000198553"/>
    </source>
</evidence>
<dbReference type="PANTHER" id="PTHR42951:SF22">
    <property type="entry name" value="METALLO BETA-LACTAMASE SUPERFAMILY LIPOPROTEIN"/>
    <property type="match status" value="1"/>
</dbReference>
<dbReference type="InterPro" id="IPR050855">
    <property type="entry name" value="NDM-1-like"/>
</dbReference>
<dbReference type="AlphaFoldDB" id="A0A1H8FL26"/>
<dbReference type="InterPro" id="IPR001279">
    <property type="entry name" value="Metallo-B-lactamas"/>
</dbReference>
<gene>
    <name evidence="2" type="ORF">SAMN05192533_11199</name>
</gene>
<dbReference type="InterPro" id="IPR037482">
    <property type="entry name" value="ST1585_MBL-fold"/>
</dbReference>
<evidence type="ECO:0000259" key="1">
    <source>
        <dbReference type="SMART" id="SM00849"/>
    </source>
</evidence>
<keyword evidence="3" id="KW-1185">Reference proteome</keyword>
<organism evidence="2 3">
    <name type="scientific">Mesobacillus persicus</name>
    <dbReference type="NCBI Taxonomy" id="930146"/>
    <lineage>
        <taxon>Bacteria</taxon>
        <taxon>Bacillati</taxon>
        <taxon>Bacillota</taxon>
        <taxon>Bacilli</taxon>
        <taxon>Bacillales</taxon>
        <taxon>Bacillaceae</taxon>
        <taxon>Mesobacillus</taxon>
    </lineage>
</organism>
<dbReference type="STRING" id="930146.SAMN05192533_11199"/>
<reference evidence="3" key="1">
    <citation type="submission" date="2016-10" db="EMBL/GenBank/DDBJ databases">
        <authorList>
            <person name="Varghese N."/>
            <person name="Submissions S."/>
        </authorList>
    </citation>
    <scope>NUCLEOTIDE SEQUENCE [LARGE SCALE GENOMIC DNA]</scope>
    <source>
        <strain evidence="3">B48,IBRC-M 10115,DSM 25386,CECT 8001</strain>
    </source>
</reference>
<sequence>MKKPIQLAEKVYLIDGYDLGMAERTGAYVLKEQQITLVETSSSPSVPHILQGLKELDISPEEIEFVIVTHIHLDHSGGAGLLLEHCPNAKVIVHPKGARHLSNPAKLIASAKAVYGEKFDTLFNPILPIAEDRLIIKQDQETLEVGNDTTLTFYDTPGHSNHHFSIYHPNVNGIFAGDTVGIYYPQLKRKGIDFYIPSTSPNQFDPDKMLKSLSMYKHLKVQRLFFGHYGMSENPQEAYKQVEAWLPIFINEAKEAFDEANDFESRTKSVTKRLFKKLKEDLQNKGLKDDDPIFDVLSLDLEVSGMGLIDYLNKQKS</sequence>
<protein>
    <submittedName>
        <fullName evidence="2">Glyoxylase, beta-lactamase superfamily II</fullName>
    </submittedName>
</protein>
<dbReference type="SMART" id="SM00849">
    <property type="entry name" value="Lactamase_B"/>
    <property type="match status" value="1"/>
</dbReference>
<accession>A0A1H8FL26</accession>
<name>A0A1H8FL26_9BACI</name>
<dbReference type="InterPro" id="IPR036866">
    <property type="entry name" value="RibonucZ/Hydroxyglut_hydro"/>
</dbReference>
<dbReference type="SUPFAM" id="SSF56281">
    <property type="entry name" value="Metallo-hydrolase/oxidoreductase"/>
    <property type="match status" value="1"/>
</dbReference>
<dbReference type="Proteomes" id="UP000198553">
    <property type="component" value="Unassembled WGS sequence"/>
</dbReference>
<feature type="domain" description="Metallo-beta-lactamase" evidence="1">
    <location>
        <begin position="24"/>
        <end position="228"/>
    </location>
</feature>
<dbReference type="Gene3D" id="3.60.15.10">
    <property type="entry name" value="Ribonuclease Z/Hydroxyacylglutathione hydrolase-like"/>
    <property type="match status" value="1"/>
</dbReference>
<dbReference type="Pfam" id="PF00753">
    <property type="entry name" value="Lactamase_B"/>
    <property type="match status" value="1"/>
</dbReference>
<dbReference type="PANTHER" id="PTHR42951">
    <property type="entry name" value="METALLO-BETA-LACTAMASE DOMAIN-CONTAINING"/>
    <property type="match status" value="1"/>
</dbReference>
<dbReference type="RefSeq" id="WP_090747722.1">
    <property type="nucleotide sequence ID" value="NZ_FOBW01000011.1"/>
</dbReference>
<proteinExistence type="predicted"/>
<dbReference type="CDD" id="cd07726">
    <property type="entry name" value="ST1585-like_MBL-fold"/>
    <property type="match status" value="1"/>
</dbReference>